<feature type="transmembrane region" description="Helical" evidence="1">
    <location>
        <begin position="315"/>
        <end position="332"/>
    </location>
</feature>
<feature type="transmembrane region" description="Helical" evidence="1">
    <location>
        <begin position="113"/>
        <end position="132"/>
    </location>
</feature>
<evidence type="ECO:0000313" key="3">
    <source>
        <dbReference type="Proteomes" id="UP000000442"/>
    </source>
</evidence>
<name>C0QMC6_DESAH</name>
<feature type="transmembrane region" description="Helical" evidence="1">
    <location>
        <begin position="374"/>
        <end position="397"/>
    </location>
</feature>
<dbReference type="eggNOG" id="ENOG502ZAFE">
    <property type="taxonomic scope" value="Bacteria"/>
</dbReference>
<reference evidence="2 3" key="1">
    <citation type="journal article" date="2009" name="Environ. Microbiol.">
        <title>Genome sequence of Desulfobacterium autotrophicum HRM2, a marine sulfate reducer oxidizing organic carbon completely to carbon dioxide.</title>
        <authorList>
            <person name="Strittmatter A.W."/>
            <person name="Liesegang H."/>
            <person name="Rabus R."/>
            <person name="Decker I."/>
            <person name="Amann J."/>
            <person name="Andres S."/>
            <person name="Henne A."/>
            <person name="Fricke W.F."/>
            <person name="Martinez-Arias R."/>
            <person name="Bartels D."/>
            <person name="Goesmann A."/>
            <person name="Krause L."/>
            <person name="Puehler A."/>
            <person name="Klenk H.P."/>
            <person name="Richter M."/>
            <person name="Schuler M."/>
            <person name="Gloeckner F.O."/>
            <person name="Meyerdierks A."/>
            <person name="Gottschalk G."/>
            <person name="Amann R."/>
        </authorList>
    </citation>
    <scope>NUCLEOTIDE SEQUENCE [LARGE SCALE GENOMIC DNA]</scope>
    <source>
        <strain evidence="3">ATCC 43914 / DSM 3382 / HRM2</strain>
    </source>
</reference>
<dbReference type="Proteomes" id="UP000000442">
    <property type="component" value="Chromosome"/>
</dbReference>
<feature type="transmembrane region" description="Helical" evidence="1">
    <location>
        <begin position="504"/>
        <end position="527"/>
    </location>
</feature>
<dbReference type="EMBL" id="CP001087">
    <property type="protein sequence ID" value="ACN16443.1"/>
    <property type="molecule type" value="Genomic_DNA"/>
</dbReference>
<feature type="transmembrane region" description="Helical" evidence="1">
    <location>
        <begin position="269"/>
        <end position="295"/>
    </location>
</feature>
<keyword evidence="1" id="KW-0812">Transmembrane</keyword>
<feature type="transmembrane region" description="Helical" evidence="1">
    <location>
        <begin position="163"/>
        <end position="192"/>
    </location>
</feature>
<feature type="transmembrane region" description="Helical" evidence="1">
    <location>
        <begin position="459"/>
        <end position="484"/>
    </location>
</feature>
<dbReference type="OrthoDB" id="56319at2"/>
<evidence type="ECO:0000313" key="2">
    <source>
        <dbReference type="EMBL" id="ACN16443.1"/>
    </source>
</evidence>
<dbReference type="Pfam" id="PF16949">
    <property type="entry name" value="ABC_tran_2"/>
    <property type="match status" value="1"/>
</dbReference>
<feature type="transmembrane region" description="Helical" evidence="1">
    <location>
        <begin position="138"/>
        <end position="156"/>
    </location>
</feature>
<protein>
    <submittedName>
        <fullName evidence="2">Uncharacterized protein</fullName>
    </submittedName>
</protein>
<feature type="transmembrane region" description="Helical" evidence="1">
    <location>
        <begin position="431"/>
        <end position="452"/>
    </location>
</feature>
<dbReference type="RefSeq" id="WP_015905205.1">
    <property type="nucleotide sequence ID" value="NC_012108.1"/>
</dbReference>
<accession>C0QMC6</accession>
<keyword evidence="1" id="KW-1133">Transmembrane helix</keyword>
<evidence type="ECO:0000256" key="1">
    <source>
        <dbReference type="SAM" id="Phobius"/>
    </source>
</evidence>
<feature type="transmembrane region" description="Helical" evidence="1">
    <location>
        <begin position="344"/>
        <end position="362"/>
    </location>
</feature>
<organism evidence="2 3">
    <name type="scientific">Desulforapulum autotrophicum (strain ATCC 43914 / DSM 3382 / VKM B-1955 / HRM2)</name>
    <name type="common">Desulfobacterium autotrophicum</name>
    <dbReference type="NCBI Taxonomy" id="177437"/>
    <lineage>
        <taxon>Bacteria</taxon>
        <taxon>Pseudomonadati</taxon>
        <taxon>Thermodesulfobacteriota</taxon>
        <taxon>Desulfobacteria</taxon>
        <taxon>Desulfobacterales</taxon>
        <taxon>Desulfobacteraceae</taxon>
        <taxon>Desulforapulum</taxon>
    </lineage>
</organism>
<feature type="transmembrane region" description="Helical" evidence="1">
    <location>
        <begin position="45"/>
        <end position="63"/>
    </location>
</feature>
<dbReference type="KEGG" id="dat:HRM2_33680"/>
<dbReference type="InterPro" id="IPR031599">
    <property type="entry name" value="ABC_tran_2"/>
</dbReference>
<feature type="transmembrane region" description="Helical" evidence="1">
    <location>
        <begin position="539"/>
        <end position="561"/>
    </location>
</feature>
<feature type="transmembrane region" description="Helical" evidence="1">
    <location>
        <begin position="83"/>
        <end position="104"/>
    </location>
</feature>
<dbReference type="STRING" id="177437.HRM2_33680"/>
<proteinExistence type="predicted"/>
<feature type="transmembrane region" description="Helical" evidence="1">
    <location>
        <begin position="198"/>
        <end position="217"/>
    </location>
</feature>
<sequence>METSDLVPGGRSPENAILTLMRPRILSFKNSMRQGRGLKNRLSRLFLWSMGIIFWLAIFWVSHRVLVYFSSIEELGRILAFKLMALVFVTFFSLLIFSGILVVLSKLYLSKDLLLVLAMPVPGYKIFAARWLECLVDSSWMVIVFAVPLFAAYGMIFDGLWFYYLTLGMVLVLLSTGACTISAIAMMAAVVVLPANRIRTIFVFVGLALFIGLYVGVRVIRPERLVDPEVFTSTLVYLQAMQTAPLPFLPSTWAYDALVAALTGQRLAALFHLGLLASFSAVMGVVMLLVADLIYFKGVSRAQSAPARLFRQRRLKFFGLGFLSLPVAALVFKEIKSFFRDQTQWSQLFLIFALIGIYVYNFKVLPLERSPMGTVFLGNALAFLNMGLALFVLTAIAGRFVFPCVSMEGEAFWIIRTSPVTLGQFLWVKHVIYLVPLFVLTLVLIVATNLLLRVDVFMMVLSLVNVCLMVPGVVSLGVGCGAIFADFKSENPAQTLSSQGGLLFMVFSVLFIGAVIMIEAGPVYAIFKAGFHGRPLGTGTIVWSIVSFVLAGGLCATAVVLPMRLGKKHLEQRLCA</sequence>
<keyword evidence="3" id="KW-1185">Reference proteome</keyword>
<dbReference type="AlphaFoldDB" id="C0QMC6"/>
<gene>
    <name evidence="2" type="ordered locus">HRM2_33680</name>
</gene>
<dbReference type="HOGENOM" id="CLU_030091_0_0_7"/>
<keyword evidence="1" id="KW-0472">Membrane</keyword>